<gene>
    <name evidence="2" type="ORF">HAP95_00355</name>
</gene>
<protein>
    <submittedName>
        <fullName evidence="2">Site-specific integrase</fullName>
    </submittedName>
</protein>
<sequence length="905" mass="103422">MTDAENASLSRSPQLKKPGGKKSAAVAPRDCPEFQRCMEAAEKDPTISAAALLALFRDIGVYGTLRELTIVAENLRSILDLIDSTEFLTAPPVEMSQWPLLLEWIQRQEPEVIPPSEYAKNPHKSPLSGVCTKSHPLYALLWWKTDSGQQDDWYLLQGHVLLAHLRLIARNKERFYDFASVTSAPYDDILGYTYRAGIFLREISVRRAGISAELLHPERVPQELAESIYNAWQLFTKGKKKDAQKEQDDEDEWEEENEYDEDLNELLRKSGYSSLRSHLQGFIYMLATAYDCHQPTERLTHGRGKKESIAGYLPLMDLDQESIEPDFQDPHKPQRPLRKRAEAAGSLGSKPGDAVRYQLEYDIDVDENLGEAFVEELSICSRKSGGGAANLLTTALQGRVRAEALQNQLFLWDYEQLTDTAIRRLRRAMAEAFPGVLKKSCLKSSLHAQSLVILFVLLGTGVGFEKCYQLKLVKSRGHIKEHHHFAYQPGEVEQWGTWYVKIEPPSSWHSQSAEAQSLCADIQDSILCLPDVTGCGKYLEQLLKHYSDTNLSKMHLFTGGKRKRQREIQEYLRMVDPSGYLTLTRVENYLWYRCAGRGDIGETELVFPKKQRLGQVRRFYTTLTQKSLVARYVQVLQETYGSRSLLAGSVEALPADDSGYLGSLFRPRIESIQTGIKRLQDRLDQQVQAIQALGNDSPKLRADWNAYYNDYTLYTWLYFAYATASRVICTPFPEHPAEGTASGFIVHQDKSTRDRSHLRLLWLPPDLLQQLQRQWDLATQQKKWLENSHVRDRISGSNFLMKGRVITRLCPKDLRPALQSLFDADMPVNSHRRFCRSYLLEQDCPAEVVDAFMGHWYTGESPWSRYSSQSARAYVNLLKPHLESMLNILGFRSLPLPTRVAKRRK</sequence>
<proteinExistence type="predicted"/>
<feature type="region of interest" description="Disordered" evidence="1">
    <location>
        <begin position="1"/>
        <end position="27"/>
    </location>
</feature>
<name>A0ABS5ZTZ6_9PROT</name>
<feature type="compositionally biased region" description="Polar residues" evidence="1">
    <location>
        <begin position="1"/>
        <end position="13"/>
    </location>
</feature>
<keyword evidence="3" id="KW-1185">Reference proteome</keyword>
<feature type="region of interest" description="Disordered" evidence="1">
    <location>
        <begin position="323"/>
        <end position="349"/>
    </location>
</feature>
<dbReference type="Proteomes" id="UP000755654">
    <property type="component" value="Unassembled WGS sequence"/>
</dbReference>
<comment type="caution">
    <text evidence="2">The sequence shown here is derived from an EMBL/GenBank/DDBJ whole genome shotgun (WGS) entry which is preliminary data.</text>
</comment>
<feature type="region of interest" description="Disordered" evidence="1">
    <location>
        <begin position="240"/>
        <end position="260"/>
    </location>
</feature>
<dbReference type="RefSeq" id="WP_215882482.1">
    <property type="nucleotide sequence ID" value="NZ_JAAOMP010000013.1"/>
</dbReference>
<dbReference type="EMBL" id="JAAOMP010000013">
    <property type="protein sequence ID" value="MBU2758677.1"/>
    <property type="molecule type" value="Genomic_DNA"/>
</dbReference>
<organism evidence="2 3">
    <name type="scientific">Acidithiobacillus sulfurivorans</name>
    <dbReference type="NCBI Taxonomy" id="1958756"/>
    <lineage>
        <taxon>Bacteria</taxon>
        <taxon>Pseudomonadati</taxon>
        <taxon>Pseudomonadota</taxon>
        <taxon>Acidithiobacillia</taxon>
        <taxon>Acidithiobacillales</taxon>
        <taxon>Acidithiobacillaceae</taxon>
        <taxon>Acidithiobacillus</taxon>
    </lineage>
</organism>
<evidence type="ECO:0000313" key="2">
    <source>
        <dbReference type="EMBL" id="MBU2758677.1"/>
    </source>
</evidence>
<reference evidence="2 3" key="1">
    <citation type="journal article" date="2021" name="ISME J.">
        <title>Genomic evolution of the class Acidithiobacillia: deep-branching Proteobacteria living in extreme acidic conditions.</title>
        <authorList>
            <person name="Moya-Beltran A."/>
            <person name="Beard S."/>
            <person name="Rojas-Villalobos C."/>
            <person name="Issotta F."/>
            <person name="Gallardo Y."/>
            <person name="Ulloa R."/>
            <person name="Giaveno A."/>
            <person name="Degli Esposti M."/>
            <person name="Johnson D.B."/>
            <person name="Quatrini R."/>
        </authorList>
    </citation>
    <scope>NUCLEOTIDE SEQUENCE [LARGE SCALE GENOMIC DNA]</scope>
    <source>
        <strain evidence="2 3">RW2</strain>
    </source>
</reference>
<evidence type="ECO:0000313" key="3">
    <source>
        <dbReference type="Proteomes" id="UP000755654"/>
    </source>
</evidence>
<accession>A0ABS5ZTZ6</accession>
<feature type="compositionally biased region" description="Acidic residues" evidence="1">
    <location>
        <begin position="247"/>
        <end position="260"/>
    </location>
</feature>
<evidence type="ECO:0000256" key="1">
    <source>
        <dbReference type="SAM" id="MobiDB-lite"/>
    </source>
</evidence>